<sequence>MLLDEDDPLVDLVQRGTECDAEMYTLCIPDPHRADAARYCWQTDRIESGHPVFVELELGGLRAAARGPRRC</sequence>
<evidence type="ECO:0000313" key="2">
    <source>
        <dbReference type="Proteomes" id="UP001501509"/>
    </source>
</evidence>
<dbReference type="Proteomes" id="UP001501509">
    <property type="component" value="Unassembled WGS sequence"/>
</dbReference>
<dbReference type="EMBL" id="BAAATD010000019">
    <property type="protein sequence ID" value="GAA2635337.1"/>
    <property type="molecule type" value="Genomic_DNA"/>
</dbReference>
<reference evidence="1 2" key="1">
    <citation type="journal article" date="2019" name="Int. J. Syst. Evol. Microbiol.">
        <title>The Global Catalogue of Microorganisms (GCM) 10K type strain sequencing project: providing services to taxonomists for standard genome sequencing and annotation.</title>
        <authorList>
            <consortium name="The Broad Institute Genomics Platform"/>
            <consortium name="The Broad Institute Genome Sequencing Center for Infectious Disease"/>
            <person name="Wu L."/>
            <person name="Ma J."/>
        </authorList>
    </citation>
    <scope>NUCLEOTIDE SEQUENCE [LARGE SCALE GENOMIC DNA]</scope>
    <source>
        <strain evidence="1 2">JCM 6833</strain>
    </source>
</reference>
<organism evidence="1 2">
    <name type="scientific">Actinomadura fulvescens</name>
    <dbReference type="NCBI Taxonomy" id="46160"/>
    <lineage>
        <taxon>Bacteria</taxon>
        <taxon>Bacillati</taxon>
        <taxon>Actinomycetota</taxon>
        <taxon>Actinomycetes</taxon>
        <taxon>Streptosporangiales</taxon>
        <taxon>Thermomonosporaceae</taxon>
        <taxon>Actinomadura</taxon>
    </lineage>
</organism>
<dbReference type="RefSeq" id="WP_344548484.1">
    <property type="nucleotide sequence ID" value="NZ_BAAATD010000019.1"/>
</dbReference>
<proteinExistence type="predicted"/>
<keyword evidence="2" id="KW-1185">Reference proteome</keyword>
<comment type="caution">
    <text evidence="1">The sequence shown here is derived from an EMBL/GenBank/DDBJ whole genome shotgun (WGS) entry which is preliminary data.</text>
</comment>
<protein>
    <submittedName>
        <fullName evidence="1">Uncharacterized protein</fullName>
    </submittedName>
</protein>
<name>A0ABN3QU39_9ACTN</name>
<evidence type="ECO:0000313" key="1">
    <source>
        <dbReference type="EMBL" id="GAA2635337.1"/>
    </source>
</evidence>
<accession>A0ABN3QU39</accession>
<gene>
    <name evidence="1" type="ORF">GCM10010411_87880</name>
</gene>